<name>A0A8H6SLM0_9AGAR</name>
<dbReference type="OrthoDB" id="3147730at2759"/>
<organism evidence="2 3">
    <name type="scientific">Mycena indigotica</name>
    <dbReference type="NCBI Taxonomy" id="2126181"/>
    <lineage>
        <taxon>Eukaryota</taxon>
        <taxon>Fungi</taxon>
        <taxon>Dikarya</taxon>
        <taxon>Basidiomycota</taxon>
        <taxon>Agaricomycotina</taxon>
        <taxon>Agaricomycetes</taxon>
        <taxon>Agaricomycetidae</taxon>
        <taxon>Agaricales</taxon>
        <taxon>Marasmiineae</taxon>
        <taxon>Mycenaceae</taxon>
        <taxon>Mycena</taxon>
    </lineage>
</organism>
<dbReference type="AlphaFoldDB" id="A0A8H6SLM0"/>
<dbReference type="Proteomes" id="UP000636479">
    <property type="component" value="Unassembled WGS sequence"/>
</dbReference>
<evidence type="ECO:0000256" key="1">
    <source>
        <dbReference type="SAM" id="MobiDB-lite"/>
    </source>
</evidence>
<evidence type="ECO:0000313" key="2">
    <source>
        <dbReference type="EMBL" id="KAF7301594.1"/>
    </source>
</evidence>
<reference evidence="2" key="1">
    <citation type="submission" date="2020-05" db="EMBL/GenBank/DDBJ databases">
        <title>Mycena genomes resolve the evolution of fungal bioluminescence.</title>
        <authorList>
            <person name="Tsai I.J."/>
        </authorList>
    </citation>
    <scope>NUCLEOTIDE SEQUENCE</scope>
    <source>
        <strain evidence="2">171206Taipei</strain>
    </source>
</reference>
<evidence type="ECO:0000313" key="3">
    <source>
        <dbReference type="Proteomes" id="UP000636479"/>
    </source>
</evidence>
<dbReference type="GeneID" id="59346466"/>
<feature type="region of interest" description="Disordered" evidence="1">
    <location>
        <begin position="1"/>
        <end position="23"/>
    </location>
</feature>
<keyword evidence="3" id="KW-1185">Reference proteome</keyword>
<feature type="region of interest" description="Disordered" evidence="1">
    <location>
        <begin position="29"/>
        <end position="48"/>
    </location>
</feature>
<accession>A0A8H6SLM0</accession>
<sequence>MMHRIQVRNPLPAPATQPTQPRRVKGILLPADQRECPPATHPSYNASSGRHGPIMSLVEIMTSPFAFSTESGPRIPHPEVYMDLIAPTTIGGKSWDYIIIDSLDGLDKQLSQPYILFYPLGSQDGSAFAVNANIRTIQGSHFKAHAAWRGLALTWDDHI</sequence>
<protein>
    <submittedName>
        <fullName evidence="2">Uncharacterized protein</fullName>
    </submittedName>
</protein>
<dbReference type="RefSeq" id="XP_037219594.1">
    <property type="nucleotide sequence ID" value="XM_037363950.1"/>
</dbReference>
<dbReference type="EMBL" id="JACAZF010000006">
    <property type="protein sequence ID" value="KAF7301594.1"/>
    <property type="molecule type" value="Genomic_DNA"/>
</dbReference>
<gene>
    <name evidence="2" type="ORF">MIND_00724900</name>
</gene>
<comment type="caution">
    <text evidence="2">The sequence shown here is derived from an EMBL/GenBank/DDBJ whole genome shotgun (WGS) entry which is preliminary data.</text>
</comment>
<proteinExistence type="predicted"/>